<keyword evidence="10" id="KW-1185">Reference proteome</keyword>
<feature type="transmembrane region" description="Helical" evidence="8">
    <location>
        <begin position="106"/>
        <end position="123"/>
    </location>
</feature>
<feature type="transmembrane region" description="Helical" evidence="8">
    <location>
        <begin position="260"/>
        <end position="281"/>
    </location>
</feature>
<dbReference type="SUPFAM" id="SSF103473">
    <property type="entry name" value="MFS general substrate transporter"/>
    <property type="match status" value="1"/>
</dbReference>
<organism evidence="9 10">
    <name type="scientific">Sphingomonas humi</name>
    <dbReference type="NCBI Taxonomy" id="335630"/>
    <lineage>
        <taxon>Bacteria</taxon>
        <taxon>Pseudomonadati</taxon>
        <taxon>Pseudomonadota</taxon>
        <taxon>Alphaproteobacteria</taxon>
        <taxon>Sphingomonadales</taxon>
        <taxon>Sphingomonadaceae</taxon>
        <taxon>Sphingomonas</taxon>
    </lineage>
</organism>
<dbReference type="Pfam" id="PF07690">
    <property type="entry name" value="MFS_1"/>
    <property type="match status" value="1"/>
</dbReference>
<comment type="caution">
    <text evidence="9">The sequence shown here is derived from an EMBL/GenBank/DDBJ whole genome shotgun (WGS) entry which is preliminary data.</text>
</comment>
<evidence type="ECO:0000256" key="1">
    <source>
        <dbReference type="ARBA" id="ARBA00004141"/>
    </source>
</evidence>
<dbReference type="Gene3D" id="1.20.1250.20">
    <property type="entry name" value="MFS general substrate transporter like domains"/>
    <property type="match status" value="1"/>
</dbReference>
<feature type="transmembrane region" description="Helical" evidence="8">
    <location>
        <begin position="6"/>
        <end position="23"/>
    </location>
</feature>
<dbReference type="InterPro" id="IPR011701">
    <property type="entry name" value="MFS"/>
</dbReference>
<feature type="transmembrane region" description="Helical" evidence="8">
    <location>
        <begin position="351"/>
        <end position="375"/>
    </location>
</feature>
<evidence type="ECO:0000256" key="5">
    <source>
        <dbReference type="ARBA" id="ARBA00022989"/>
    </source>
</evidence>
<name>A0ABP7S0I8_9SPHN</name>
<gene>
    <name evidence="9" type="ORF">GCM10022211_16070</name>
</gene>
<keyword evidence="6 8" id="KW-0472">Membrane</keyword>
<feature type="transmembrane region" description="Helical" evidence="8">
    <location>
        <begin position="67"/>
        <end position="85"/>
    </location>
</feature>
<evidence type="ECO:0000313" key="9">
    <source>
        <dbReference type="EMBL" id="GAA4004783.1"/>
    </source>
</evidence>
<dbReference type="Proteomes" id="UP001501310">
    <property type="component" value="Unassembled WGS sequence"/>
</dbReference>
<dbReference type="InterPro" id="IPR036259">
    <property type="entry name" value="MFS_trans_sf"/>
</dbReference>
<evidence type="ECO:0000256" key="2">
    <source>
        <dbReference type="ARBA" id="ARBA00008335"/>
    </source>
</evidence>
<evidence type="ECO:0000313" key="10">
    <source>
        <dbReference type="Proteomes" id="UP001501310"/>
    </source>
</evidence>
<feature type="region of interest" description="Disordered" evidence="7">
    <location>
        <begin position="449"/>
        <end position="473"/>
    </location>
</feature>
<dbReference type="NCBIfam" id="TIGR00901">
    <property type="entry name" value="2A0125"/>
    <property type="match status" value="1"/>
</dbReference>
<proteinExistence type="inferred from homology"/>
<dbReference type="InterPro" id="IPR004752">
    <property type="entry name" value="AmpG_permease/AT-1"/>
</dbReference>
<protein>
    <submittedName>
        <fullName evidence="9">MFS transporter</fullName>
    </submittedName>
</protein>
<evidence type="ECO:0000256" key="7">
    <source>
        <dbReference type="SAM" id="MobiDB-lite"/>
    </source>
</evidence>
<feature type="transmembrane region" description="Helical" evidence="8">
    <location>
        <begin position="35"/>
        <end position="55"/>
    </location>
</feature>
<keyword evidence="5 8" id="KW-1133">Transmembrane helix</keyword>
<evidence type="ECO:0000256" key="3">
    <source>
        <dbReference type="ARBA" id="ARBA00022448"/>
    </source>
</evidence>
<dbReference type="EMBL" id="BAAAZD010000002">
    <property type="protein sequence ID" value="GAA4004783.1"/>
    <property type="molecule type" value="Genomic_DNA"/>
</dbReference>
<evidence type="ECO:0000256" key="8">
    <source>
        <dbReference type="SAM" id="Phobius"/>
    </source>
</evidence>
<keyword evidence="4 8" id="KW-0812">Transmembrane</keyword>
<accession>A0ABP7S0I8</accession>
<comment type="subcellular location">
    <subcellularLocation>
        <location evidence="1">Membrane</location>
        <topology evidence="1">Multi-pass membrane protein</topology>
    </subcellularLocation>
</comment>
<dbReference type="PANTHER" id="PTHR12778:SF10">
    <property type="entry name" value="MAJOR FACILITATOR SUPERFAMILY DOMAIN-CONTAINING PROTEIN 3"/>
    <property type="match status" value="1"/>
</dbReference>
<feature type="transmembrane region" description="Helical" evidence="8">
    <location>
        <begin position="382"/>
        <end position="403"/>
    </location>
</feature>
<evidence type="ECO:0000256" key="4">
    <source>
        <dbReference type="ARBA" id="ARBA00022692"/>
    </source>
</evidence>
<dbReference type="RefSeq" id="WP_344709728.1">
    <property type="nucleotide sequence ID" value="NZ_BAAAZD010000002.1"/>
</dbReference>
<keyword evidence="3" id="KW-0813">Transport</keyword>
<feature type="transmembrane region" description="Helical" evidence="8">
    <location>
        <begin position="415"/>
        <end position="438"/>
    </location>
</feature>
<sequence length="473" mass="50838">MNGLQVAIFVGLLVALALLATRIESFRPYLKKRPLVAFLLGISSGFPLTLLLSTMTFWLSKVGIDKTTIGFAVGLTTPYTLKFLWAPLIDKLPLPVLTRVFGQRRGWLFLIQALLFVAVWQLGASNPQVGAMGTFAFWAIVVAFLSATQDIVIDAYRIEILSDEEMAHGTATNQFGYRTGNLIAGAGTIFIASTEGLGMGWAAAYALTGLAILPAIVGALWAGPGRYVDRYATAAGMGAGQWLRETVWNPFREFLGRRGAFLILGFVLLYKVGDAMGQIMLSPMIVELGFADLDYVSANKAWGFAALIVGSALGAPFILWLGMGRALLISGLLMMVSNVMFMLLAAVGNNYWMLVAAVVTENITSGIGLTVFTTYLSGLSSLAYTATQFALLSSFAAVGRTWLSAPAGIAAEKLGWVGFWGLTIVAAVPGMLLLWLLWSKGYVVQSVRQPSTEDDGEPLRTIPEQEAPPPRPA</sequence>
<feature type="transmembrane region" description="Helical" evidence="8">
    <location>
        <begin position="175"/>
        <end position="193"/>
    </location>
</feature>
<feature type="transmembrane region" description="Helical" evidence="8">
    <location>
        <begin position="327"/>
        <end position="345"/>
    </location>
</feature>
<feature type="transmembrane region" description="Helical" evidence="8">
    <location>
        <begin position="301"/>
        <end position="320"/>
    </location>
</feature>
<comment type="similarity">
    <text evidence="2">Belongs to the major facilitator superfamily.</text>
</comment>
<feature type="transmembrane region" description="Helical" evidence="8">
    <location>
        <begin position="199"/>
        <end position="222"/>
    </location>
</feature>
<evidence type="ECO:0000256" key="6">
    <source>
        <dbReference type="ARBA" id="ARBA00023136"/>
    </source>
</evidence>
<reference evidence="10" key="1">
    <citation type="journal article" date="2019" name="Int. J. Syst. Evol. Microbiol.">
        <title>The Global Catalogue of Microorganisms (GCM) 10K type strain sequencing project: providing services to taxonomists for standard genome sequencing and annotation.</title>
        <authorList>
            <consortium name="The Broad Institute Genomics Platform"/>
            <consortium name="The Broad Institute Genome Sequencing Center for Infectious Disease"/>
            <person name="Wu L."/>
            <person name="Ma J."/>
        </authorList>
    </citation>
    <scope>NUCLEOTIDE SEQUENCE [LARGE SCALE GENOMIC DNA]</scope>
    <source>
        <strain evidence="10">JCM 16603</strain>
    </source>
</reference>
<feature type="transmembrane region" description="Helical" evidence="8">
    <location>
        <begin position="135"/>
        <end position="155"/>
    </location>
</feature>
<dbReference type="PANTHER" id="PTHR12778">
    <property type="entry name" value="SOLUTE CARRIER FAMILY 33 ACETYL-COA TRANSPORTER -RELATED"/>
    <property type="match status" value="1"/>
</dbReference>